<dbReference type="NCBIfam" id="TIGR00035">
    <property type="entry name" value="asp_race"/>
    <property type="match status" value="1"/>
</dbReference>
<keyword evidence="2 3" id="KW-0413">Isomerase</keyword>
<dbReference type="Pfam" id="PF01177">
    <property type="entry name" value="Asp_Glu_race"/>
    <property type="match status" value="1"/>
</dbReference>
<dbReference type="PROSITE" id="PS00923">
    <property type="entry name" value="ASP_GLU_RACEMASE_1"/>
    <property type="match status" value="1"/>
</dbReference>
<dbReference type="EMBL" id="DWYA01000052">
    <property type="protein sequence ID" value="HJB39826.1"/>
    <property type="molecule type" value="Genomic_DNA"/>
</dbReference>
<reference evidence="3" key="1">
    <citation type="journal article" date="2021" name="PeerJ">
        <title>Extensive microbial diversity within the chicken gut microbiome revealed by metagenomics and culture.</title>
        <authorList>
            <person name="Gilroy R."/>
            <person name="Ravi A."/>
            <person name="Getino M."/>
            <person name="Pursley I."/>
            <person name="Horton D.L."/>
            <person name="Alikhan N.F."/>
            <person name="Baker D."/>
            <person name="Gharbi K."/>
            <person name="Hall N."/>
            <person name="Watson M."/>
            <person name="Adriaenssens E.M."/>
            <person name="Foster-Nyarko E."/>
            <person name="Jarju S."/>
            <person name="Secka A."/>
            <person name="Antonio M."/>
            <person name="Oren A."/>
            <person name="Chaudhuri R.R."/>
            <person name="La Ragione R."/>
            <person name="Hildebrand F."/>
            <person name="Pallen M.J."/>
        </authorList>
    </citation>
    <scope>NUCLEOTIDE SEQUENCE</scope>
    <source>
        <strain evidence="3">ChiBcec8-14828</strain>
    </source>
</reference>
<dbReference type="InterPro" id="IPR018187">
    <property type="entry name" value="Asp/Glu_racemase_AS_1"/>
</dbReference>
<dbReference type="InterPro" id="IPR001920">
    <property type="entry name" value="Asp/Glu_race"/>
</dbReference>
<dbReference type="PANTHER" id="PTHR21198">
    <property type="entry name" value="GLUTAMATE RACEMASE"/>
    <property type="match status" value="1"/>
</dbReference>
<protein>
    <submittedName>
        <fullName evidence="3">Amino acid racemase</fullName>
        <ecNumber evidence="3">5.1.1.-</ecNumber>
    </submittedName>
</protein>
<comment type="caution">
    <text evidence="3">The sequence shown here is derived from an EMBL/GenBank/DDBJ whole genome shotgun (WGS) entry which is preliminary data.</text>
</comment>
<evidence type="ECO:0000313" key="3">
    <source>
        <dbReference type="EMBL" id="HJB39826.1"/>
    </source>
</evidence>
<dbReference type="GO" id="GO:0047661">
    <property type="term" value="F:amino-acid racemase activity"/>
    <property type="evidence" value="ECO:0007669"/>
    <property type="project" value="InterPro"/>
</dbReference>
<reference evidence="3" key="2">
    <citation type="submission" date="2021-04" db="EMBL/GenBank/DDBJ databases">
        <authorList>
            <person name="Gilroy R."/>
        </authorList>
    </citation>
    <scope>NUCLEOTIDE SEQUENCE</scope>
    <source>
        <strain evidence="3">ChiBcec8-14828</strain>
    </source>
</reference>
<accession>A0A9D2M381</accession>
<evidence type="ECO:0000313" key="4">
    <source>
        <dbReference type="Proteomes" id="UP000824209"/>
    </source>
</evidence>
<dbReference type="EC" id="5.1.1.-" evidence="3"/>
<dbReference type="Proteomes" id="UP000824209">
    <property type="component" value="Unassembled WGS sequence"/>
</dbReference>
<evidence type="ECO:0000256" key="2">
    <source>
        <dbReference type="ARBA" id="ARBA00023235"/>
    </source>
</evidence>
<dbReference type="Gene3D" id="3.40.50.1860">
    <property type="match status" value="2"/>
</dbReference>
<sequence>MPQTLGILGGLGPMATVYFYDMLVRHTKATCDQDHLDVIINSRASTPDRTSYILGQSTENPFDIMARDAQRLVTFGADVLAIPCNTAHYFYDRLNETISVPILNMVEETVLEAKARGCCRVGILATSGTVQTGTYSRMCERHGLEFVCPDESHQQDLMNVIYGDIKQGKRPDMARFFAVADSLKRQGCTRMILGCTELSIIKKDEQLDAFYIDSMSVLAKNAITTFGRTPIGFEKE</sequence>
<dbReference type="SUPFAM" id="SSF53681">
    <property type="entry name" value="Aspartate/glutamate racemase"/>
    <property type="match status" value="2"/>
</dbReference>
<dbReference type="AlphaFoldDB" id="A0A9D2M381"/>
<dbReference type="PANTHER" id="PTHR21198:SF7">
    <property type="entry name" value="ASPARTATE-GLUTAMATE RACEMASE FAMILY"/>
    <property type="match status" value="1"/>
</dbReference>
<proteinExistence type="inferred from homology"/>
<organism evidence="3 4">
    <name type="scientific">Candidatus Ruthenibacterium avium</name>
    <dbReference type="NCBI Taxonomy" id="2838751"/>
    <lineage>
        <taxon>Bacteria</taxon>
        <taxon>Bacillati</taxon>
        <taxon>Bacillota</taxon>
        <taxon>Clostridia</taxon>
        <taxon>Eubacteriales</taxon>
        <taxon>Oscillospiraceae</taxon>
        <taxon>Ruthenibacterium</taxon>
    </lineage>
</organism>
<dbReference type="InterPro" id="IPR015942">
    <property type="entry name" value="Asp/Glu/hydantoin_racemase"/>
</dbReference>
<evidence type="ECO:0000256" key="1">
    <source>
        <dbReference type="ARBA" id="ARBA00007847"/>
    </source>
</evidence>
<comment type="similarity">
    <text evidence="1">Belongs to the aspartate/glutamate racemases family.</text>
</comment>
<dbReference type="InterPro" id="IPR004380">
    <property type="entry name" value="Asp_race"/>
</dbReference>
<name>A0A9D2M381_9FIRM</name>
<gene>
    <name evidence="3" type="ORF">H9943_05460</name>
</gene>